<evidence type="ECO:0000256" key="6">
    <source>
        <dbReference type="ARBA" id="ARBA00022842"/>
    </source>
</evidence>
<protein>
    <recommendedName>
        <fullName evidence="7">Exonuclease domain-containing protein</fullName>
    </recommendedName>
</protein>
<keyword evidence="5" id="KW-0269">Exonuclease</keyword>
<evidence type="ECO:0000259" key="7">
    <source>
        <dbReference type="SMART" id="SM00479"/>
    </source>
</evidence>
<evidence type="ECO:0000313" key="9">
    <source>
        <dbReference type="Proteomes" id="UP001293593"/>
    </source>
</evidence>
<comment type="caution">
    <text evidence="8">The sequence shown here is derived from an EMBL/GenBank/DDBJ whole genome shotgun (WGS) entry which is preliminary data.</text>
</comment>
<reference evidence="8" key="1">
    <citation type="submission" date="2023-10" db="EMBL/GenBank/DDBJ databases">
        <title>Chromosome-level genome of the transformable northern wattle, Acacia crassicarpa.</title>
        <authorList>
            <person name="Massaro I."/>
            <person name="Sinha N.R."/>
            <person name="Poethig S."/>
            <person name="Leichty A.R."/>
        </authorList>
    </citation>
    <scope>NUCLEOTIDE SEQUENCE</scope>
    <source>
        <strain evidence="8">Acra3RX</strain>
        <tissue evidence="8">Leaf</tissue>
    </source>
</reference>
<keyword evidence="3" id="KW-0479">Metal-binding</keyword>
<name>A0AAE1IU61_9FABA</name>
<feature type="domain" description="Exonuclease" evidence="7">
    <location>
        <begin position="10"/>
        <end position="179"/>
    </location>
</feature>
<keyword evidence="9" id="KW-1185">Reference proteome</keyword>
<dbReference type="SUPFAM" id="SSF53098">
    <property type="entry name" value="Ribonuclease H-like"/>
    <property type="match status" value="1"/>
</dbReference>
<accession>A0AAE1IU61</accession>
<dbReference type="GO" id="GO:0003676">
    <property type="term" value="F:nucleic acid binding"/>
    <property type="evidence" value="ECO:0007669"/>
    <property type="project" value="InterPro"/>
</dbReference>
<evidence type="ECO:0000256" key="3">
    <source>
        <dbReference type="ARBA" id="ARBA00022723"/>
    </source>
</evidence>
<sequence length="474" mass="52953">MDHQSEDRPEIVFFDVETIYSTSVIVEFGAILVCPYTLTELRHYSKLVRPDNPSLIPPVFERRNGITRHALADALTFADIADTVYDFLHQRTWAGHNILGFDCIHIRKAFSELNRPPPEPKAIIDSLPLLTETFGKRAGDMKMASLARYFGLGHQTHRSLDDVRMNLEVVKRCATIVFLESSFSNEVRVNGKSLLLRGSSSSSADMKMKSISQVASHQYKEEQRPTFTLSSSSADAANNLVQQQFFGFPPQMCSSKGHESIMESSPDTKTESMVTCCSNTFVVLKAHEIFISSLTASFVSSPYHGGQRIQLLHNGSPFQISCADLKIGFGIDKKFYNNSRKPKLSFLVYSSQSLCEVLGDCDAMSLSLFLQSGGSSDWKPLVTRKDDDFNSPTVRLRIAISECGDAAVFETKVFKKESSTGIVQKLRFNKGDTKELSSLCSPGNLVDAIFSLDQYEYQRRAGLRLVAKKLIFHK</sequence>
<dbReference type="GO" id="GO:0046872">
    <property type="term" value="F:metal ion binding"/>
    <property type="evidence" value="ECO:0007669"/>
    <property type="project" value="UniProtKB-KW"/>
</dbReference>
<dbReference type="PANTHER" id="PTHR30231:SF4">
    <property type="entry name" value="PROTEIN NEN2"/>
    <property type="match status" value="1"/>
</dbReference>
<dbReference type="Gene3D" id="3.30.420.10">
    <property type="entry name" value="Ribonuclease H-like superfamily/Ribonuclease H"/>
    <property type="match status" value="1"/>
</dbReference>
<proteinExistence type="predicted"/>
<dbReference type="GO" id="GO:0008408">
    <property type="term" value="F:3'-5' exonuclease activity"/>
    <property type="evidence" value="ECO:0007669"/>
    <property type="project" value="TreeGrafter"/>
</dbReference>
<dbReference type="FunFam" id="3.30.420.10:FF:000040">
    <property type="entry name" value="Exonuclease family protein"/>
    <property type="match status" value="1"/>
</dbReference>
<dbReference type="Proteomes" id="UP001293593">
    <property type="component" value="Unassembled WGS sequence"/>
</dbReference>
<dbReference type="InterPro" id="IPR012337">
    <property type="entry name" value="RNaseH-like_sf"/>
</dbReference>
<evidence type="ECO:0000256" key="1">
    <source>
        <dbReference type="ARBA" id="ARBA00001946"/>
    </source>
</evidence>
<comment type="cofactor">
    <cofactor evidence="1">
        <name>Mg(2+)</name>
        <dbReference type="ChEBI" id="CHEBI:18420"/>
    </cofactor>
</comment>
<keyword evidence="4" id="KW-0378">Hydrolase</keyword>
<gene>
    <name evidence="8" type="ORF">QN277_006825</name>
</gene>
<dbReference type="AlphaFoldDB" id="A0AAE1IU61"/>
<evidence type="ECO:0000256" key="4">
    <source>
        <dbReference type="ARBA" id="ARBA00022801"/>
    </source>
</evidence>
<dbReference type="Pfam" id="PF00929">
    <property type="entry name" value="RNase_T"/>
    <property type="match status" value="1"/>
</dbReference>
<dbReference type="CDD" id="cd06127">
    <property type="entry name" value="DEDDh"/>
    <property type="match status" value="1"/>
</dbReference>
<dbReference type="EMBL" id="JAWXYG010000012">
    <property type="protein sequence ID" value="KAK4257208.1"/>
    <property type="molecule type" value="Genomic_DNA"/>
</dbReference>
<dbReference type="SMART" id="SM00479">
    <property type="entry name" value="EXOIII"/>
    <property type="match status" value="1"/>
</dbReference>
<evidence type="ECO:0000256" key="2">
    <source>
        <dbReference type="ARBA" id="ARBA00022722"/>
    </source>
</evidence>
<keyword evidence="2" id="KW-0540">Nuclease</keyword>
<dbReference type="InterPro" id="IPR036397">
    <property type="entry name" value="RNaseH_sf"/>
</dbReference>
<dbReference type="InterPro" id="IPR013520">
    <property type="entry name" value="Ribonucl_H"/>
</dbReference>
<evidence type="ECO:0000313" key="8">
    <source>
        <dbReference type="EMBL" id="KAK4257208.1"/>
    </source>
</evidence>
<organism evidence="8 9">
    <name type="scientific">Acacia crassicarpa</name>
    <name type="common">northern wattle</name>
    <dbReference type="NCBI Taxonomy" id="499986"/>
    <lineage>
        <taxon>Eukaryota</taxon>
        <taxon>Viridiplantae</taxon>
        <taxon>Streptophyta</taxon>
        <taxon>Embryophyta</taxon>
        <taxon>Tracheophyta</taxon>
        <taxon>Spermatophyta</taxon>
        <taxon>Magnoliopsida</taxon>
        <taxon>eudicotyledons</taxon>
        <taxon>Gunneridae</taxon>
        <taxon>Pentapetalae</taxon>
        <taxon>rosids</taxon>
        <taxon>fabids</taxon>
        <taxon>Fabales</taxon>
        <taxon>Fabaceae</taxon>
        <taxon>Caesalpinioideae</taxon>
        <taxon>mimosoid clade</taxon>
        <taxon>Acacieae</taxon>
        <taxon>Acacia</taxon>
    </lineage>
</organism>
<keyword evidence="6" id="KW-0460">Magnesium</keyword>
<evidence type="ECO:0000256" key="5">
    <source>
        <dbReference type="ARBA" id="ARBA00022839"/>
    </source>
</evidence>
<dbReference type="PANTHER" id="PTHR30231">
    <property type="entry name" value="DNA POLYMERASE III SUBUNIT EPSILON"/>
    <property type="match status" value="1"/>
</dbReference>